<dbReference type="HOGENOM" id="CLU_1607215_0_0_2"/>
<accession>G7VC42</accession>
<gene>
    <name evidence="1" type="ORF">P186_2338</name>
</gene>
<dbReference type="OrthoDB" id="26648at2157"/>
<organism evidence="1 2">
    <name type="scientific">Pyrobaculum ferrireducens</name>
    <dbReference type="NCBI Taxonomy" id="1104324"/>
    <lineage>
        <taxon>Archaea</taxon>
        <taxon>Thermoproteota</taxon>
        <taxon>Thermoprotei</taxon>
        <taxon>Thermoproteales</taxon>
        <taxon>Thermoproteaceae</taxon>
        <taxon>Pyrobaculum</taxon>
    </lineage>
</organism>
<proteinExistence type="predicted"/>
<dbReference type="eggNOG" id="arCOG03737">
    <property type="taxonomic scope" value="Archaea"/>
</dbReference>
<dbReference type="GeneID" id="11593943"/>
<dbReference type="BioCyc" id="PSP1104324:GJSN-2288-MONOMER"/>
<dbReference type="STRING" id="1104324.P186_2338"/>
<keyword evidence="2" id="KW-1185">Reference proteome</keyword>
<reference evidence="1 2" key="1">
    <citation type="journal article" date="2012" name="J. Bacteriol.">
        <title>Complete genome sequence of strain 1860, a crenarchaeon of the genus pyrobaculum able to grow with various electron acceptors.</title>
        <authorList>
            <person name="Mardanov A.V."/>
            <person name="Gumerov V.M."/>
            <person name="Slobodkina G.B."/>
            <person name="Beletsky A.V."/>
            <person name="Bonch-Osmolovskaya E.A."/>
            <person name="Ravin N.V."/>
            <person name="Skryabin K.G."/>
        </authorList>
    </citation>
    <scope>NUCLEOTIDE SEQUENCE [LARGE SCALE GENOMIC DNA]</scope>
    <source>
        <strain evidence="1 2">1860</strain>
    </source>
</reference>
<dbReference type="KEGG" id="pyr:P186_2338"/>
<dbReference type="EMBL" id="CP003098">
    <property type="protein sequence ID" value="AET33728.1"/>
    <property type="molecule type" value="Genomic_DNA"/>
</dbReference>
<evidence type="ECO:0000313" key="1">
    <source>
        <dbReference type="EMBL" id="AET33728.1"/>
    </source>
</evidence>
<dbReference type="RefSeq" id="WP_014289553.1">
    <property type="nucleotide sequence ID" value="NC_016645.1"/>
</dbReference>
<sequence>MDEVRFSLRKSDFDRFAERLGVNAEELLSALKAEVVKVGPGFRYVIDMENFFYFVVSRIVTAAQKREEPPRQVTLEMFEEALNKAVDRLAGASGYAKLVEVRNAVAQELAIREEDFARWLSELLQVRRGAYVLLEGGDLKVQIGAKKYGFIKRVEKRAVAEVTYY</sequence>
<protein>
    <submittedName>
        <fullName evidence="1">Uncharacterized protein</fullName>
    </submittedName>
</protein>
<name>G7VC42_9CREN</name>
<dbReference type="AlphaFoldDB" id="G7VC42"/>
<dbReference type="Proteomes" id="UP000005867">
    <property type="component" value="Chromosome"/>
</dbReference>
<evidence type="ECO:0000313" key="2">
    <source>
        <dbReference type="Proteomes" id="UP000005867"/>
    </source>
</evidence>